<dbReference type="KEGG" id="ipo:Ilyop_2558"/>
<dbReference type="Pfam" id="PF00890">
    <property type="entry name" value="FAD_binding_2"/>
    <property type="match status" value="1"/>
</dbReference>
<evidence type="ECO:0000313" key="5">
    <source>
        <dbReference type="EMBL" id="ADO84317.1"/>
    </source>
</evidence>
<dbReference type="OrthoDB" id="9806724at2"/>
<sequence>MYTADMRELMKKVVETRSQRLGKDFPRMSPEEKIDVLNENHPDYTDKGFRVLKHGVNKGQRVPKELADLIEAKSKLENIDINLGKIDYDVDVLIIGGGGAGAAAALEADEKGAKVLITTKLRFGDANTMMAEGGIQAADKENDSPDKHYLDVMGGGHYTNVPELAAALVKDAPSAIKWLDDLGVMFDKEADGTMVTTHGGGTSRKRMHAAADYSGAEIMRVLRDEVRNKGIEVLEFSPVVELILDSDGKAAGAVLHDLETGRYLVARAKTVIMATGGAGRLHYQGFPTSNHYGATADGLVMGYRVGVELAFADTIQYHPTGVAYPAQIFGALVTEKVRSLGATPLNVDGEQFVYHLETRDVEASAIIRECNVKGKGLPTPSGGSGVWLDTPLIEIIHGEGTIEKRIPAMMRMYLKFGIDMRKEPILVYPTLHYQNGGLLIKENGETQVENLYVAGECAGGIHGKNRLMGNSLLDIIVFGRRAGKDAGEKYKSIEVKELTLDHIKKYSDEMKYNGVETDRVSPILLPSYTHGREEDEKN</sequence>
<dbReference type="SUPFAM" id="SSF56425">
    <property type="entry name" value="Succinate dehydrogenase/fumarate reductase flavoprotein, catalytic domain"/>
    <property type="match status" value="1"/>
</dbReference>
<organism evidence="5 6">
    <name type="scientific">Ilyobacter polytropus (strain ATCC 51220 / DSM 2926 / LMG 16218 / CuHBu1)</name>
    <dbReference type="NCBI Taxonomy" id="572544"/>
    <lineage>
        <taxon>Bacteria</taxon>
        <taxon>Fusobacteriati</taxon>
        <taxon>Fusobacteriota</taxon>
        <taxon>Fusobacteriia</taxon>
        <taxon>Fusobacteriales</taxon>
        <taxon>Fusobacteriaceae</taxon>
        <taxon>Ilyobacter</taxon>
    </lineage>
</organism>
<keyword evidence="2" id="KW-0560">Oxidoreductase</keyword>
<evidence type="ECO:0000256" key="1">
    <source>
        <dbReference type="ARBA" id="ARBA00022630"/>
    </source>
</evidence>
<evidence type="ECO:0000313" key="6">
    <source>
        <dbReference type="Proteomes" id="UP000006875"/>
    </source>
</evidence>
<dbReference type="SUPFAM" id="SSF51905">
    <property type="entry name" value="FAD/NAD(P)-binding domain"/>
    <property type="match status" value="1"/>
</dbReference>
<dbReference type="PRINTS" id="PR00368">
    <property type="entry name" value="FADPNR"/>
</dbReference>
<dbReference type="Gene3D" id="3.50.50.60">
    <property type="entry name" value="FAD/NAD(P)-binding domain"/>
    <property type="match status" value="1"/>
</dbReference>
<feature type="active site" description="Proton acceptor" evidence="3">
    <location>
        <position position="359"/>
    </location>
</feature>
<dbReference type="PRINTS" id="PR00411">
    <property type="entry name" value="PNDRDTASEI"/>
</dbReference>
<dbReference type="Gene3D" id="3.90.700.10">
    <property type="entry name" value="Succinate dehydrogenase/fumarate reductase flavoprotein, catalytic domain"/>
    <property type="match status" value="1"/>
</dbReference>
<dbReference type="EMBL" id="CP002282">
    <property type="protein sequence ID" value="ADO84317.1"/>
    <property type="molecule type" value="Genomic_DNA"/>
</dbReference>
<evidence type="ECO:0000256" key="3">
    <source>
        <dbReference type="PIRSR" id="PIRSR630664-50"/>
    </source>
</evidence>
<keyword evidence="1" id="KW-0285">Flavoprotein</keyword>
<reference evidence="5 6" key="1">
    <citation type="journal article" date="2010" name="Stand. Genomic Sci.">
        <title>Complete genome sequence of Ilyobacter polytropus type strain (CuHbu1).</title>
        <authorList>
            <person name="Sikorski J."/>
            <person name="Chertkov O."/>
            <person name="Lapidus A."/>
            <person name="Nolan M."/>
            <person name="Lucas S."/>
            <person name="Del Rio T.G."/>
            <person name="Tice H."/>
            <person name="Cheng J.F."/>
            <person name="Tapia R."/>
            <person name="Han C."/>
            <person name="Goodwin L."/>
            <person name="Pitluck S."/>
            <person name="Liolios K."/>
            <person name="Ivanova N."/>
            <person name="Mavromatis K."/>
            <person name="Mikhailova N."/>
            <person name="Pati A."/>
            <person name="Chen A."/>
            <person name="Palaniappan K."/>
            <person name="Land M."/>
            <person name="Hauser L."/>
            <person name="Chang Y.J."/>
            <person name="Jeffries C.D."/>
            <person name="Brambilla E."/>
            <person name="Yasawong M."/>
            <person name="Rohde M."/>
            <person name="Pukall R."/>
            <person name="Spring S."/>
            <person name="Goker M."/>
            <person name="Woyke T."/>
            <person name="Bristow J."/>
            <person name="Eisen J.A."/>
            <person name="Markowitz V."/>
            <person name="Hugenholtz P."/>
            <person name="Kyrpides N.C."/>
            <person name="Klenk H.P."/>
        </authorList>
    </citation>
    <scope>NUCLEOTIDE SEQUENCE [LARGE SCALE GENOMIC DNA]</scope>
    <source>
        <strain evidence="6">ATCC 51220 / DSM 2926 / LMG 16218 / CuHBu1</strain>
        <plasmid evidence="6">pILYOP01</plasmid>
    </source>
</reference>
<gene>
    <name evidence="5" type="ordered locus">Ilyop_2558</name>
</gene>
<dbReference type="InterPro" id="IPR027477">
    <property type="entry name" value="Succ_DH/fumarate_Rdtase_cat_sf"/>
</dbReference>
<name>E3HBZ1_ILYPC</name>
<feature type="domain" description="FAD-dependent oxidoreductase 2 FAD-binding" evidence="4">
    <location>
        <begin position="91"/>
        <end position="472"/>
    </location>
</feature>
<dbReference type="PANTHER" id="PTHR11632">
    <property type="entry name" value="SUCCINATE DEHYDROGENASE 2 FLAVOPROTEIN SUBUNIT"/>
    <property type="match status" value="1"/>
</dbReference>
<dbReference type="RefSeq" id="WP_013388976.1">
    <property type="nucleotide sequence ID" value="NC_014633.1"/>
</dbReference>
<evidence type="ECO:0000259" key="4">
    <source>
        <dbReference type="Pfam" id="PF00890"/>
    </source>
</evidence>
<geneLocation type="plasmid" evidence="5 6">
    <name>pILYOP01</name>
</geneLocation>
<evidence type="ECO:0000256" key="2">
    <source>
        <dbReference type="ARBA" id="ARBA00023002"/>
    </source>
</evidence>
<accession>E3HBZ1</accession>
<keyword evidence="6" id="KW-1185">Reference proteome</keyword>
<dbReference type="GO" id="GO:0016491">
    <property type="term" value="F:oxidoreductase activity"/>
    <property type="evidence" value="ECO:0007669"/>
    <property type="project" value="UniProtKB-KW"/>
</dbReference>
<dbReference type="HOGENOM" id="CLU_014312_8_4_0"/>
<dbReference type="PANTHER" id="PTHR11632:SF51">
    <property type="entry name" value="SUCCINATE DEHYDROGENASE [UBIQUINONE] FLAVOPROTEIN SUBUNIT, MITOCHONDRIAL"/>
    <property type="match status" value="1"/>
</dbReference>
<dbReference type="Proteomes" id="UP000006875">
    <property type="component" value="Plasmid pILYOP01"/>
</dbReference>
<dbReference type="InterPro" id="IPR030664">
    <property type="entry name" value="SdhA/FrdA/AprA"/>
</dbReference>
<keyword evidence="5" id="KW-0614">Plasmid</keyword>
<dbReference type="AlphaFoldDB" id="E3HBZ1"/>
<dbReference type="InterPro" id="IPR003953">
    <property type="entry name" value="FAD-dep_OxRdtase_2_FAD-bd"/>
</dbReference>
<dbReference type="InterPro" id="IPR036188">
    <property type="entry name" value="FAD/NAD-bd_sf"/>
</dbReference>
<proteinExistence type="predicted"/>
<protein>
    <submittedName>
        <fullName evidence="5">Fumarate reductase/succinate dehydrogenase flavoprotein domain protein</fullName>
    </submittedName>
</protein>